<dbReference type="Pfam" id="PF02358">
    <property type="entry name" value="Trehalose_PPase"/>
    <property type="match status" value="1"/>
</dbReference>
<dbReference type="EMBL" id="JAAMPC010000005">
    <property type="protein sequence ID" value="KAG2312593.1"/>
    <property type="molecule type" value="Genomic_DNA"/>
</dbReference>
<evidence type="ECO:0000256" key="1">
    <source>
        <dbReference type="ARBA" id="ARBA00000500"/>
    </source>
</evidence>
<sequence>MKNSNTETNATKNMIKEHAKKKEKHQGNLRNRLCVRRDREAEKSIRKRRRKEQYFRLKLDGESLVFTFGILEKTKGFNRKGNVISLVTSLSVDFTGIVFLFAAKEEKERERGGDTKVYNFVKLGELYYAGSHGMDIKGPAKGFSRHKRVKQSLLYQPASDYLPMIDEVRHILCSA</sequence>
<comment type="cofactor">
    <cofactor evidence="2">
        <name>a divalent metal cation</name>
        <dbReference type="ChEBI" id="CHEBI:60240"/>
    </cofactor>
</comment>
<dbReference type="PANTHER" id="PTHR43768">
    <property type="entry name" value="TREHALOSE 6-PHOSPHATE PHOSPHATASE"/>
    <property type="match status" value="1"/>
</dbReference>
<comment type="function">
    <text evidence="4">Removes the phosphate from trehalose 6-phosphate to produce free trehalose. Trehalose accumulation in plant may improve abiotic stress tolerance.</text>
</comment>
<evidence type="ECO:0000256" key="2">
    <source>
        <dbReference type="ARBA" id="ARBA00001968"/>
    </source>
</evidence>
<evidence type="ECO:0000256" key="4">
    <source>
        <dbReference type="ARBA" id="ARBA00025274"/>
    </source>
</evidence>
<evidence type="ECO:0000313" key="7">
    <source>
        <dbReference type="EMBL" id="KAG2312593.1"/>
    </source>
</evidence>
<name>A0A8X8AVF4_BRACI</name>
<dbReference type="AlphaFoldDB" id="A0A8X8AVF4"/>
<feature type="region of interest" description="Disordered" evidence="5">
    <location>
        <begin position="1"/>
        <end position="33"/>
    </location>
</feature>
<proteinExistence type="predicted"/>
<evidence type="ECO:0000256" key="3">
    <source>
        <dbReference type="ARBA" id="ARBA00022801"/>
    </source>
</evidence>
<dbReference type="InterPro" id="IPR044651">
    <property type="entry name" value="OTSB-like"/>
</dbReference>
<keyword evidence="6" id="KW-1133">Transmembrane helix</keyword>
<dbReference type="Proteomes" id="UP000886595">
    <property type="component" value="Unassembled WGS sequence"/>
</dbReference>
<keyword evidence="6" id="KW-0472">Membrane</keyword>
<organism evidence="7 8">
    <name type="scientific">Brassica carinata</name>
    <name type="common">Ethiopian mustard</name>
    <name type="synonym">Abyssinian cabbage</name>
    <dbReference type="NCBI Taxonomy" id="52824"/>
    <lineage>
        <taxon>Eukaryota</taxon>
        <taxon>Viridiplantae</taxon>
        <taxon>Streptophyta</taxon>
        <taxon>Embryophyta</taxon>
        <taxon>Tracheophyta</taxon>
        <taxon>Spermatophyta</taxon>
        <taxon>Magnoliopsida</taxon>
        <taxon>eudicotyledons</taxon>
        <taxon>Gunneridae</taxon>
        <taxon>Pentapetalae</taxon>
        <taxon>rosids</taxon>
        <taxon>malvids</taxon>
        <taxon>Brassicales</taxon>
        <taxon>Brassicaceae</taxon>
        <taxon>Brassiceae</taxon>
        <taxon>Brassica</taxon>
    </lineage>
</organism>
<dbReference type="InterPro" id="IPR003337">
    <property type="entry name" value="Trehalose_PPase"/>
</dbReference>
<accession>A0A8X8AVF4</accession>
<gene>
    <name evidence="7" type="ORF">Bca52824_024150</name>
</gene>
<dbReference type="GO" id="GO:0004805">
    <property type="term" value="F:trehalose-phosphatase activity"/>
    <property type="evidence" value="ECO:0007669"/>
    <property type="project" value="UniProtKB-EC"/>
</dbReference>
<evidence type="ECO:0000256" key="6">
    <source>
        <dbReference type="SAM" id="Phobius"/>
    </source>
</evidence>
<feature type="compositionally biased region" description="Polar residues" evidence="5">
    <location>
        <begin position="1"/>
        <end position="12"/>
    </location>
</feature>
<dbReference type="OrthoDB" id="1747267at2759"/>
<keyword evidence="3" id="KW-0378">Hydrolase</keyword>
<evidence type="ECO:0000256" key="5">
    <source>
        <dbReference type="SAM" id="MobiDB-lite"/>
    </source>
</evidence>
<dbReference type="GO" id="GO:0005992">
    <property type="term" value="P:trehalose biosynthetic process"/>
    <property type="evidence" value="ECO:0007669"/>
    <property type="project" value="InterPro"/>
</dbReference>
<dbReference type="PANTHER" id="PTHR43768:SF50">
    <property type="entry name" value="TREHALOSE-PHOSPHATE PHOSPHATASE I-RELATED"/>
    <property type="match status" value="1"/>
</dbReference>
<feature type="transmembrane region" description="Helical" evidence="6">
    <location>
        <begin position="83"/>
        <end position="103"/>
    </location>
</feature>
<protein>
    <submittedName>
        <fullName evidence="7">Uncharacterized protein</fullName>
    </submittedName>
</protein>
<keyword evidence="6" id="KW-0812">Transmembrane</keyword>
<keyword evidence="8" id="KW-1185">Reference proteome</keyword>
<comment type="catalytic activity">
    <reaction evidence="1">
        <text>alpha,alpha-trehalose 6-phosphate + H2O = alpha,alpha-trehalose + phosphate</text>
        <dbReference type="Rhea" id="RHEA:23420"/>
        <dbReference type="ChEBI" id="CHEBI:15377"/>
        <dbReference type="ChEBI" id="CHEBI:16551"/>
        <dbReference type="ChEBI" id="CHEBI:43474"/>
        <dbReference type="ChEBI" id="CHEBI:58429"/>
        <dbReference type="EC" id="3.1.3.12"/>
    </reaction>
</comment>
<comment type="caution">
    <text evidence="7">The sequence shown here is derived from an EMBL/GenBank/DDBJ whole genome shotgun (WGS) entry which is preliminary data.</text>
</comment>
<evidence type="ECO:0000313" key="8">
    <source>
        <dbReference type="Proteomes" id="UP000886595"/>
    </source>
</evidence>
<reference evidence="7 8" key="1">
    <citation type="submission" date="2020-02" db="EMBL/GenBank/DDBJ databases">
        <authorList>
            <person name="Ma Q."/>
            <person name="Huang Y."/>
            <person name="Song X."/>
            <person name="Pei D."/>
        </authorList>
    </citation>
    <scope>NUCLEOTIDE SEQUENCE [LARGE SCALE GENOMIC DNA]</scope>
    <source>
        <strain evidence="7">Sxm20200214</strain>
        <tissue evidence="7">Leaf</tissue>
    </source>
</reference>